<dbReference type="SMART" id="SM00241">
    <property type="entry name" value="ZP"/>
    <property type="match status" value="1"/>
</dbReference>
<dbReference type="Pfam" id="PF23344">
    <property type="entry name" value="ZP-N"/>
    <property type="match status" value="1"/>
</dbReference>
<dbReference type="Gene3D" id="2.60.40.4100">
    <property type="entry name" value="Zona pellucida, ZP-C domain"/>
    <property type="match status" value="1"/>
</dbReference>
<dbReference type="Proteomes" id="UP001176940">
    <property type="component" value="Unassembled WGS sequence"/>
</dbReference>
<reference evidence="5" key="1">
    <citation type="submission" date="2023-07" db="EMBL/GenBank/DDBJ databases">
        <authorList>
            <person name="Stuckert A."/>
        </authorList>
    </citation>
    <scope>NUCLEOTIDE SEQUENCE</scope>
</reference>
<feature type="region of interest" description="Disordered" evidence="2">
    <location>
        <begin position="700"/>
        <end position="726"/>
    </location>
</feature>
<dbReference type="Pfam" id="PF17517">
    <property type="entry name" value="IgGFc_binding"/>
    <property type="match status" value="1"/>
</dbReference>
<proteinExistence type="predicted"/>
<keyword evidence="3" id="KW-1133">Transmembrane helix</keyword>
<dbReference type="InterPro" id="IPR042235">
    <property type="entry name" value="ZP-C_dom"/>
</dbReference>
<evidence type="ECO:0000313" key="6">
    <source>
        <dbReference type="Proteomes" id="UP001176940"/>
    </source>
</evidence>
<dbReference type="PROSITE" id="PS51034">
    <property type="entry name" value="ZP_2"/>
    <property type="match status" value="1"/>
</dbReference>
<evidence type="ECO:0000259" key="4">
    <source>
        <dbReference type="PROSITE" id="PS51034"/>
    </source>
</evidence>
<dbReference type="PANTHER" id="PTHR46534:SF4">
    <property type="entry name" value="IGGFC-BINDING PROTEIN-LIKE"/>
    <property type="match status" value="1"/>
</dbReference>
<feature type="transmembrane region" description="Helical" evidence="3">
    <location>
        <begin position="732"/>
        <end position="754"/>
    </location>
</feature>
<evidence type="ECO:0000313" key="5">
    <source>
        <dbReference type="EMBL" id="CAJ0963081.1"/>
    </source>
</evidence>
<evidence type="ECO:0000256" key="3">
    <source>
        <dbReference type="SAM" id="Phobius"/>
    </source>
</evidence>
<keyword evidence="1" id="KW-1015">Disulfide bond</keyword>
<evidence type="ECO:0000256" key="2">
    <source>
        <dbReference type="SAM" id="MobiDB-lite"/>
    </source>
</evidence>
<dbReference type="Pfam" id="PF00100">
    <property type="entry name" value="Zona_pellucida"/>
    <property type="match status" value="1"/>
</dbReference>
<organism evidence="5 6">
    <name type="scientific">Ranitomeya imitator</name>
    <name type="common">mimic poison frog</name>
    <dbReference type="NCBI Taxonomy" id="111125"/>
    <lineage>
        <taxon>Eukaryota</taxon>
        <taxon>Metazoa</taxon>
        <taxon>Chordata</taxon>
        <taxon>Craniata</taxon>
        <taxon>Vertebrata</taxon>
        <taxon>Euteleostomi</taxon>
        <taxon>Amphibia</taxon>
        <taxon>Batrachia</taxon>
        <taxon>Anura</taxon>
        <taxon>Neobatrachia</taxon>
        <taxon>Hyloidea</taxon>
        <taxon>Dendrobatidae</taxon>
        <taxon>Dendrobatinae</taxon>
        <taxon>Ranitomeya</taxon>
    </lineage>
</organism>
<dbReference type="EMBL" id="CAUEEQ010056696">
    <property type="protein sequence ID" value="CAJ0963081.1"/>
    <property type="molecule type" value="Genomic_DNA"/>
</dbReference>
<evidence type="ECO:0000256" key="1">
    <source>
        <dbReference type="ARBA" id="ARBA00023157"/>
    </source>
</evidence>
<keyword evidence="3" id="KW-0472">Membrane</keyword>
<dbReference type="InterPro" id="IPR055356">
    <property type="entry name" value="ZP-N"/>
</dbReference>
<dbReference type="InterPro" id="IPR055355">
    <property type="entry name" value="ZP-C"/>
</dbReference>
<keyword evidence="6" id="KW-1185">Reference proteome</keyword>
<sequence length="774" mass="86749">MKIMERSEDLRLRRFSILFIFMGICVTDIAPESEHCFLKSGEIKTTFVTAFMENINRNSGTSFQLYLVTCDEAATVTVTVPQPFFNKTVHVPQNSSSLVTLDYTFMIPAQGITSKVIMVTSNVAISVFAFNTHSVTSDAMTCLPQEDLGEEYYIVTPAQGDYEPARGQFVVANGFEQEVQVNVTVSGSITYNGISYKTGDSFTFSLGNREVIQFQSTDDLTGTKIFSSAPVAMFVGHSCYKGSDSACDTLMDQLHPVKSWGNAFAVFPFFTHTQDVITIVAGSPDTHVTIDSPGGATNHSLQEGAYVRIPVDKILLINATKPVMVSYLFQESSSPGLQYTYDPFLTTVPPSLLGRRYYRFVTQSSYDNFILIVSQVSSDSEFYLDGKPLSSYPTTWQEFNGFIGWQVTLGKTEGHHEIYHETSTFTLYVFGTGNYVSYGYSMGESGPYPESPQEPESSIRCLPDAAEYILPYSLVSGAHLDVLDIHLKDPLCRAEEEKDHYLIKIPFSRCGSSVLNEDDKTYYINTIYGTVPGTGVHRIEIPVRCEMQANETLDFSFQPKVTDVVSFGHYNVSLRLYQAENFTDLVTTYPYEVDIHGSLHVEFRVESDDEHLQILVEKCKASPSLVESEQMYNLIQQGCSQDSTLQNHPVPDQRLQRFSVHVFKFDNFPEVYLSCNVIICHNGTVPNRCTQGCLTPRHRRDTRSSRVQLRSARLSQGPIRVSPDPPQIPRTVPVSALVLVIGVLGLLSVLGLVLQKHHYRRRDYTLLQNMENDN</sequence>
<dbReference type="Gene3D" id="2.60.40.3210">
    <property type="entry name" value="Zona pellucida, ZP-N domain"/>
    <property type="match status" value="1"/>
</dbReference>
<keyword evidence="3" id="KW-0812">Transmembrane</keyword>
<gene>
    <name evidence="5" type="ORF">RIMI_LOCUS18514673</name>
</gene>
<protein>
    <recommendedName>
        <fullName evidence="4">ZP domain-containing protein</fullName>
    </recommendedName>
</protein>
<dbReference type="InterPro" id="IPR001507">
    <property type="entry name" value="ZP_dom"/>
</dbReference>
<dbReference type="InterPro" id="IPR035234">
    <property type="entry name" value="IgGFc-bd_N"/>
</dbReference>
<feature type="domain" description="ZP" evidence="4">
    <location>
        <begin position="460"/>
        <end position="696"/>
    </location>
</feature>
<name>A0ABN9MHD9_9NEOB</name>
<accession>A0ABN9MHD9</accession>
<dbReference type="PANTHER" id="PTHR46534">
    <property type="entry name" value="IGGFC_BINDING DOMAIN-CONTAINING PROTEIN"/>
    <property type="match status" value="1"/>
</dbReference>
<comment type="caution">
    <text evidence="5">The sequence shown here is derived from an EMBL/GenBank/DDBJ whole genome shotgun (WGS) entry which is preliminary data.</text>
</comment>